<evidence type="ECO:0000313" key="2">
    <source>
        <dbReference type="EMBL" id="PYI23885.1"/>
    </source>
</evidence>
<keyword evidence="3" id="KW-1185">Reference proteome</keyword>
<sequence length="448" mass="51372">MANTPLHRQLGRLSFSAVSIIGCIYLILCLVFLGYYHSSSYRDPTSFFFNPSRAYQKQYSSTRIAQAKTFLASTGNLAPPTRQHQEPPAVCVGIVTVRRRGDQYVRLTVASLLDGLNETERNRMLLYLRVGNTDPKEHPIFSEKWVETLPDRLLTYSQDDPDFGQLRAWEDGGWYRNKTIYDFTTLMKDCYETGADYVAMIEDDTLAVKGWFPSALEALDIVHEQAARQGQDWIYLRLFFVDGLLGWNSEEWPQYLAWSFIVWALLTGTMVVFKTRVFPTQLRRFPTSVIWLASSLFIPGAILLFFMSGRQTMWPISPGVHEMNKYGCCSQGLVFPRAMIPRFLKQTDLTTDWLVDMMVETIADTQGWTRWAVVPSLLQHIGATSSKGYGFDSSAKRYGILGLRKKERMRLRCFGRCLDYSLKLPVCDVGEQPFLGLLLKLLRWQPEG</sequence>
<proteinExistence type="predicted"/>
<gene>
    <name evidence="2" type="ORF">BO99DRAFT_478870</name>
</gene>
<dbReference type="CDD" id="cd22189">
    <property type="entry name" value="PGAP4-like_fungal"/>
    <property type="match status" value="1"/>
</dbReference>
<dbReference type="PANTHER" id="PTHR31410:SF1">
    <property type="entry name" value="POST-GPI ATTACHMENT TO PROTEINS FACTOR 4"/>
    <property type="match status" value="1"/>
</dbReference>
<keyword evidence="1" id="KW-0812">Transmembrane</keyword>
<dbReference type="GO" id="GO:0000139">
    <property type="term" value="C:Golgi membrane"/>
    <property type="evidence" value="ECO:0007669"/>
    <property type="project" value="InterPro"/>
</dbReference>
<feature type="transmembrane region" description="Helical" evidence="1">
    <location>
        <begin position="255"/>
        <end position="273"/>
    </location>
</feature>
<evidence type="ECO:0000313" key="3">
    <source>
        <dbReference type="Proteomes" id="UP000249829"/>
    </source>
</evidence>
<dbReference type="EMBL" id="KZ825104">
    <property type="protein sequence ID" value="PYI23885.1"/>
    <property type="molecule type" value="Genomic_DNA"/>
</dbReference>
<dbReference type="PANTHER" id="PTHR31410">
    <property type="entry name" value="TRANSMEMBRANE PROTEIN 246"/>
    <property type="match status" value="1"/>
</dbReference>
<dbReference type="Proteomes" id="UP000249829">
    <property type="component" value="Unassembled WGS sequence"/>
</dbReference>
<feature type="transmembrane region" description="Helical" evidence="1">
    <location>
        <begin position="15"/>
        <end position="36"/>
    </location>
</feature>
<dbReference type="OMA" id="EEWPRYL"/>
<dbReference type="AlphaFoldDB" id="A0A2V5HHK6"/>
<reference evidence="2 3" key="1">
    <citation type="submission" date="2018-02" db="EMBL/GenBank/DDBJ databases">
        <title>The genomes of Aspergillus section Nigri reveals drivers in fungal speciation.</title>
        <authorList>
            <consortium name="DOE Joint Genome Institute"/>
            <person name="Vesth T.C."/>
            <person name="Nybo J."/>
            <person name="Theobald S."/>
            <person name="Brandl J."/>
            <person name="Frisvad J.C."/>
            <person name="Nielsen K.F."/>
            <person name="Lyhne E.K."/>
            <person name="Kogle M.E."/>
            <person name="Kuo A."/>
            <person name="Riley R."/>
            <person name="Clum A."/>
            <person name="Nolan M."/>
            <person name="Lipzen A."/>
            <person name="Salamov A."/>
            <person name="Henrissat B."/>
            <person name="Wiebenga A."/>
            <person name="De vries R.P."/>
            <person name="Grigoriev I.V."/>
            <person name="Mortensen U.H."/>
            <person name="Andersen M.R."/>
            <person name="Baker S.E."/>
        </authorList>
    </citation>
    <scope>NUCLEOTIDE SEQUENCE [LARGE SCALE GENOMIC DNA]</scope>
    <source>
        <strain evidence="2 3">CBS 115571</strain>
    </source>
</reference>
<name>A0A2V5HHK6_ASPV1</name>
<dbReference type="InterPro" id="IPR029675">
    <property type="entry name" value="PGAP4"/>
</dbReference>
<keyword evidence="1" id="KW-0472">Membrane</keyword>
<evidence type="ECO:0000256" key="1">
    <source>
        <dbReference type="SAM" id="Phobius"/>
    </source>
</evidence>
<dbReference type="GO" id="GO:0016757">
    <property type="term" value="F:glycosyltransferase activity"/>
    <property type="evidence" value="ECO:0007669"/>
    <property type="project" value="InterPro"/>
</dbReference>
<keyword evidence="1" id="KW-1133">Transmembrane helix</keyword>
<evidence type="ECO:0008006" key="4">
    <source>
        <dbReference type="Google" id="ProtNLM"/>
    </source>
</evidence>
<organism evidence="2 3">
    <name type="scientific">Aspergillus violaceofuscus (strain CBS 115571)</name>
    <dbReference type="NCBI Taxonomy" id="1450538"/>
    <lineage>
        <taxon>Eukaryota</taxon>
        <taxon>Fungi</taxon>
        <taxon>Dikarya</taxon>
        <taxon>Ascomycota</taxon>
        <taxon>Pezizomycotina</taxon>
        <taxon>Eurotiomycetes</taxon>
        <taxon>Eurotiomycetidae</taxon>
        <taxon>Eurotiales</taxon>
        <taxon>Aspergillaceae</taxon>
        <taxon>Aspergillus</taxon>
    </lineage>
</organism>
<dbReference type="GO" id="GO:0006506">
    <property type="term" value="P:GPI anchor biosynthetic process"/>
    <property type="evidence" value="ECO:0007669"/>
    <property type="project" value="InterPro"/>
</dbReference>
<accession>A0A2V5HHK6</accession>
<protein>
    <recommendedName>
        <fullName evidence="4">Integral membrane protein</fullName>
    </recommendedName>
</protein>
<feature type="transmembrane region" description="Helical" evidence="1">
    <location>
        <begin position="285"/>
        <end position="307"/>
    </location>
</feature>